<feature type="region of interest" description="Disordered" evidence="1">
    <location>
        <begin position="873"/>
        <end position="899"/>
    </location>
</feature>
<dbReference type="RefSeq" id="WP_267161632.1">
    <property type="nucleotide sequence ID" value="NZ_CP112972.1"/>
</dbReference>
<evidence type="ECO:0000256" key="1">
    <source>
        <dbReference type="SAM" id="MobiDB-lite"/>
    </source>
</evidence>
<organism evidence="2 3">
    <name type="scientific">Halovenus salina</name>
    <dbReference type="NCBI Taxonomy" id="1510225"/>
    <lineage>
        <taxon>Archaea</taxon>
        <taxon>Methanobacteriati</taxon>
        <taxon>Methanobacteriota</taxon>
        <taxon>Stenosarchaea group</taxon>
        <taxon>Halobacteria</taxon>
        <taxon>Halobacteriales</taxon>
        <taxon>Haloarculaceae</taxon>
        <taxon>Halovenus</taxon>
    </lineage>
</organism>
<dbReference type="Proteomes" id="UP001596445">
    <property type="component" value="Unassembled WGS sequence"/>
</dbReference>
<evidence type="ECO:0000313" key="2">
    <source>
        <dbReference type="EMBL" id="MFC7058899.1"/>
    </source>
</evidence>
<protein>
    <submittedName>
        <fullName evidence="2">Uncharacterized protein</fullName>
    </submittedName>
</protein>
<proteinExistence type="predicted"/>
<accession>A0ABD5W5D7</accession>
<gene>
    <name evidence="2" type="ORF">ACFQQG_12880</name>
</gene>
<dbReference type="EMBL" id="JBHSZI010000001">
    <property type="protein sequence ID" value="MFC7058899.1"/>
    <property type="molecule type" value="Genomic_DNA"/>
</dbReference>
<keyword evidence="3" id="KW-1185">Reference proteome</keyword>
<sequence>MKRRELLLSSGGAAAVLLSGRVPKAQAQQTPAQADIEIERAIDLLPAPDELDAEYRRVTEASVEGTDEEELPYPARTVAQFEDIDLADVDSVATAWTDNQLSVGAVYGSFDAPEPGKEVEEIGDWRIGDDSDNRLATASTDGKLFFANAGDSDTRVEAAEVGQEVGIGGADAVNDGGIDALDEALDRLGEKKLFYYIDNLEFGSSTILDQLQTFSAGFETSPNQLRGMDGTVENYFYLEAAEDVELDDETVKEILVDLEVGEIVEFETEDDGEFVFVEAVVKAPPERAREKAPDASVSLTSEEGTVTFEHQRGESIPADMLELWVNGELADTQPADEFDTFGQGDSLTVDTDPLASVFLRWFDEEKNQYYEYVSAVVGSDRFETAYDPSAETVEITYTGETEANTDILELSHRQRVDEDGNTFRYETEQLTEPLEDIGETLENGDSLVVEDVEIRDRVTLELDVPQQPPGTFGPETTLVRYRVRQPRLSIRNRPDDGIALRYYDDTTRDAENFRVLADGEEMETQPSDEYDTLEEGDRIQLPDVEYGTKVVVEWTGGDEGVVVEQQVITPQLYMQTSYDDEAGTVTISHEGGNTVEADNLELTMGGETTDTQFSDEFETVSQGDSLSVETGPFQSLRVTWSDGDITERVEHAVTGRGLFRGSYDPAEETVELTYTGTQTADASNLELRQYSRAPADNDDQPQPFDDIDTLEEGDTITVEDVGPRNGINVVYSSESEHGTRYRTVYRFTAQPRRAFDFDNREGTLVATYDENSARDATEFRLLADGEEIDTQPGDEYDTLEEGDELELGSFDPGTTITVEWPTSGDATPVQEHTVVPDASFAVSYDGDDGELRIEHDGGDGIDSGKLGVHAPPATQGLTAWDGDGTVSEGDSMTIESEEKPDRALVIYDRSDVLDRANLSE</sequence>
<comment type="caution">
    <text evidence="2">The sequence shown here is derived from an EMBL/GenBank/DDBJ whole genome shotgun (WGS) entry which is preliminary data.</text>
</comment>
<dbReference type="AlphaFoldDB" id="A0ABD5W5D7"/>
<name>A0ABD5W5D7_9EURY</name>
<reference evidence="2 3" key="1">
    <citation type="journal article" date="2019" name="Int. J. Syst. Evol. Microbiol.">
        <title>The Global Catalogue of Microorganisms (GCM) 10K type strain sequencing project: providing services to taxonomists for standard genome sequencing and annotation.</title>
        <authorList>
            <consortium name="The Broad Institute Genomics Platform"/>
            <consortium name="The Broad Institute Genome Sequencing Center for Infectious Disease"/>
            <person name="Wu L."/>
            <person name="Ma J."/>
        </authorList>
    </citation>
    <scope>NUCLEOTIDE SEQUENCE [LARGE SCALE GENOMIC DNA]</scope>
    <source>
        <strain evidence="2 3">JCM 30072</strain>
    </source>
</reference>
<evidence type="ECO:0000313" key="3">
    <source>
        <dbReference type="Proteomes" id="UP001596445"/>
    </source>
</evidence>
<dbReference type="GeneID" id="76630972"/>